<gene>
    <name evidence="3" type="ORF">KCG45_03400</name>
</gene>
<evidence type="ECO:0000313" key="3">
    <source>
        <dbReference type="EMBL" id="MBV7265210.1"/>
    </source>
</evidence>
<dbReference type="Proteomes" id="UP000699975">
    <property type="component" value="Unassembled WGS sequence"/>
</dbReference>
<keyword evidence="4" id="KW-1185">Reference proteome</keyword>
<organism evidence="3 4">
    <name type="scientific">Erythrobacter ani</name>
    <dbReference type="NCBI Taxonomy" id="2827235"/>
    <lineage>
        <taxon>Bacteria</taxon>
        <taxon>Pseudomonadati</taxon>
        <taxon>Pseudomonadota</taxon>
        <taxon>Alphaproteobacteria</taxon>
        <taxon>Sphingomonadales</taxon>
        <taxon>Erythrobacteraceae</taxon>
        <taxon>Erythrobacter/Porphyrobacter group</taxon>
        <taxon>Erythrobacter</taxon>
    </lineage>
</organism>
<dbReference type="InterPro" id="IPR005656">
    <property type="entry name" value="MmgE_PrpD"/>
</dbReference>
<protein>
    <submittedName>
        <fullName evidence="3">MmgE/PrpD family protein</fullName>
    </submittedName>
</protein>
<dbReference type="RefSeq" id="WP_218315698.1">
    <property type="nucleotide sequence ID" value="NZ_JAGSPB010000001.1"/>
</dbReference>
<accession>A0ABS6SJN2</accession>
<feature type="domain" description="MmgE/PrpD N-terminal" evidence="1">
    <location>
        <begin position="63"/>
        <end position="218"/>
    </location>
</feature>
<name>A0ABS6SJN2_9SPHN</name>
<feature type="domain" description="MmgE/PrpD C-terminal" evidence="2">
    <location>
        <begin position="239"/>
        <end position="376"/>
    </location>
</feature>
<dbReference type="PANTHER" id="PTHR16943:SF8">
    <property type="entry name" value="2-METHYLCITRATE DEHYDRATASE"/>
    <property type="match status" value="1"/>
</dbReference>
<evidence type="ECO:0000313" key="4">
    <source>
        <dbReference type="Proteomes" id="UP000699975"/>
    </source>
</evidence>
<dbReference type="EMBL" id="JAGSPB010000001">
    <property type="protein sequence ID" value="MBV7265210.1"/>
    <property type="molecule type" value="Genomic_DNA"/>
</dbReference>
<dbReference type="InterPro" id="IPR045336">
    <property type="entry name" value="MmgE_PrpD_N"/>
</dbReference>
<dbReference type="PANTHER" id="PTHR16943">
    <property type="entry name" value="2-METHYLCITRATE DEHYDRATASE-RELATED"/>
    <property type="match status" value="1"/>
</dbReference>
<proteinExistence type="predicted"/>
<dbReference type="Pfam" id="PF19305">
    <property type="entry name" value="MmgE_PrpD_C"/>
    <property type="match status" value="1"/>
</dbReference>
<evidence type="ECO:0000259" key="1">
    <source>
        <dbReference type="Pfam" id="PF03972"/>
    </source>
</evidence>
<dbReference type="Pfam" id="PF03972">
    <property type="entry name" value="MmgE_PrpD_N"/>
    <property type="match status" value="1"/>
</dbReference>
<sequence length="409" mass="43444">MSEPHLARLAASLARPPAKSERKRARLHLLDWLACVAGARGSEAARVAKAISGSGWERATYLGNVLEMDDVHRTALLHPGPVIWPVALSLPDTDMTARLDAAVRGYEAMIAIGAAFDAHHYAHWHPTATMGVFGSAAAFGSLIALDAGQYASALGNAGSVAGGLWHMRHDSGVLTKQWHIVHAVRTGRDAALHAKHGATGPQALLEGPQGLFAAMTKEPGDLASAGSGWLIEAVSLKPFAACRHAHPAIDAARELRKAGKLEAPFLVETFKDALTFCDRPDPQTELEAKFSLQHAVAVIADGRDAEPEDFSPEAITELADLRAQVSVVEDPAITARYPAHFGARVNGLELIDTLGDPERPVGEDAIIAKLHSLARWGGVSGNDADRAVSLALEGDDPQALDALIKEWTR</sequence>
<evidence type="ECO:0000259" key="2">
    <source>
        <dbReference type="Pfam" id="PF19305"/>
    </source>
</evidence>
<dbReference type="InterPro" id="IPR045337">
    <property type="entry name" value="MmgE_PrpD_C"/>
</dbReference>
<reference evidence="3 4" key="1">
    <citation type="submission" date="2021-04" db="EMBL/GenBank/DDBJ databases">
        <authorList>
            <person name="Pira H."/>
            <person name="Risdian C."/>
            <person name="Wink J."/>
        </authorList>
    </citation>
    <scope>NUCLEOTIDE SEQUENCE [LARGE SCALE GENOMIC DNA]</scope>
    <source>
        <strain evidence="3 4">WH131</strain>
    </source>
</reference>
<comment type="caution">
    <text evidence="3">The sequence shown here is derived from an EMBL/GenBank/DDBJ whole genome shotgun (WGS) entry which is preliminary data.</text>
</comment>